<evidence type="ECO:0000256" key="1">
    <source>
        <dbReference type="ARBA" id="ARBA00004123"/>
    </source>
</evidence>
<evidence type="ECO:0000256" key="5">
    <source>
        <dbReference type="ARBA" id="ARBA00023242"/>
    </source>
</evidence>
<dbReference type="GO" id="GO:0005634">
    <property type="term" value="C:nucleus"/>
    <property type="evidence" value="ECO:0007669"/>
    <property type="project" value="UniProtKB-SubCell"/>
</dbReference>
<organism evidence="7 8">
    <name type="scientific">Papaver nudicaule</name>
    <name type="common">Iceland poppy</name>
    <dbReference type="NCBI Taxonomy" id="74823"/>
    <lineage>
        <taxon>Eukaryota</taxon>
        <taxon>Viridiplantae</taxon>
        <taxon>Streptophyta</taxon>
        <taxon>Embryophyta</taxon>
        <taxon>Tracheophyta</taxon>
        <taxon>Spermatophyta</taxon>
        <taxon>Magnoliopsida</taxon>
        <taxon>Ranunculales</taxon>
        <taxon>Papaveraceae</taxon>
        <taxon>Papaveroideae</taxon>
        <taxon>Papaver</taxon>
    </lineage>
</organism>
<evidence type="ECO:0000256" key="3">
    <source>
        <dbReference type="ARBA" id="ARBA00023125"/>
    </source>
</evidence>
<dbReference type="SUPFAM" id="SSF55455">
    <property type="entry name" value="SRF-like"/>
    <property type="match status" value="1"/>
</dbReference>
<proteinExistence type="predicted"/>
<evidence type="ECO:0000256" key="2">
    <source>
        <dbReference type="ARBA" id="ARBA00023015"/>
    </source>
</evidence>
<keyword evidence="2" id="KW-0805">Transcription regulation</keyword>
<keyword evidence="4" id="KW-0804">Transcription</keyword>
<dbReference type="EMBL" id="JAJJMA010179817">
    <property type="protein sequence ID" value="MCL7037511.1"/>
    <property type="molecule type" value="Genomic_DNA"/>
</dbReference>
<keyword evidence="5" id="KW-0539">Nucleus</keyword>
<dbReference type="Pfam" id="PF00319">
    <property type="entry name" value="SRF-TF"/>
    <property type="match status" value="1"/>
</dbReference>
<dbReference type="AlphaFoldDB" id="A0AA41SLC5"/>
<evidence type="ECO:0000256" key="4">
    <source>
        <dbReference type="ARBA" id="ARBA00023163"/>
    </source>
</evidence>
<dbReference type="GO" id="GO:0046983">
    <property type="term" value="F:protein dimerization activity"/>
    <property type="evidence" value="ECO:0007669"/>
    <property type="project" value="InterPro"/>
</dbReference>
<dbReference type="PROSITE" id="PS50066">
    <property type="entry name" value="MADS_BOX_2"/>
    <property type="match status" value="1"/>
</dbReference>
<keyword evidence="3" id="KW-0238">DNA-binding</keyword>
<reference evidence="7" key="1">
    <citation type="submission" date="2022-03" db="EMBL/GenBank/DDBJ databases">
        <title>A functionally conserved STORR gene fusion in Papaver species that diverged 16.8 million years ago.</title>
        <authorList>
            <person name="Catania T."/>
        </authorList>
    </citation>
    <scope>NUCLEOTIDE SEQUENCE</scope>
    <source>
        <strain evidence="7">S-191538</strain>
    </source>
</reference>
<gene>
    <name evidence="7" type="ORF">MKW94_021070</name>
</gene>
<evidence type="ECO:0000313" key="7">
    <source>
        <dbReference type="EMBL" id="MCL7037511.1"/>
    </source>
</evidence>
<sequence>MKNDQLMVEMKKDRKGGIGRRKIKIEKIQNKSRLQVTFCKRRKGLFKKAEELTALCGAEIGLIAFSPAGNPFVCGNPNLLINQFVNNNKDENQLCEFDEQRWIMEVEKEEEVEKNRGISMESLINSNLGDNPDDRYWWDTYIDGLSLGELKQMRSDMEQIKMFVEKRSHELMNVPSSSSSSSYEDDANAIDDDDFVPTVVSNSIGQIPQENGYGIDGYFGGSTNQDDFVCCDYSSSGCDDYENSEMLNELLSGFHQDNSADMVF</sequence>
<feature type="domain" description="MADS-box" evidence="6">
    <location>
        <begin position="18"/>
        <end position="78"/>
    </location>
</feature>
<dbReference type="PANTHER" id="PTHR11945:SF776">
    <property type="entry name" value="AGAMOUS-LIKE 50-RELATED"/>
    <property type="match status" value="1"/>
</dbReference>
<dbReference type="PANTHER" id="PTHR11945">
    <property type="entry name" value="MADS BOX PROTEIN"/>
    <property type="match status" value="1"/>
</dbReference>
<dbReference type="CDD" id="cd00120">
    <property type="entry name" value="MADS"/>
    <property type="match status" value="1"/>
</dbReference>
<evidence type="ECO:0000313" key="8">
    <source>
        <dbReference type="Proteomes" id="UP001177140"/>
    </source>
</evidence>
<dbReference type="InterPro" id="IPR036879">
    <property type="entry name" value="TF_MADSbox_sf"/>
</dbReference>
<name>A0AA41SLC5_PAPNU</name>
<protein>
    <recommendedName>
        <fullName evidence="6">MADS-box domain-containing protein</fullName>
    </recommendedName>
</protein>
<dbReference type="GO" id="GO:0000978">
    <property type="term" value="F:RNA polymerase II cis-regulatory region sequence-specific DNA binding"/>
    <property type="evidence" value="ECO:0007669"/>
    <property type="project" value="TreeGrafter"/>
</dbReference>
<evidence type="ECO:0000259" key="6">
    <source>
        <dbReference type="PROSITE" id="PS50066"/>
    </source>
</evidence>
<dbReference type="Proteomes" id="UP001177140">
    <property type="component" value="Unassembled WGS sequence"/>
</dbReference>
<comment type="caution">
    <text evidence="7">The sequence shown here is derived from an EMBL/GenBank/DDBJ whole genome shotgun (WGS) entry which is preliminary data.</text>
</comment>
<accession>A0AA41SLC5</accession>
<keyword evidence="8" id="KW-1185">Reference proteome</keyword>
<dbReference type="InterPro" id="IPR002100">
    <property type="entry name" value="TF_MADSbox"/>
</dbReference>
<dbReference type="SMART" id="SM00432">
    <property type="entry name" value="MADS"/>
    <property type="match status" value="1"/>
</dbReference>
<dbReference type="PRINTS" id="PR00404">
    <property type="entry name" value="MADSDOMAIN"/>
</dbReference>
<dbReference type="GO" id="GO:0000981">
    <property type="term" value="F:DNA-binding transcription factor activity, RNA polymerase II-specific"/>
    <property type="evidence" value="ECO:0007669"/>
    <property type="project" value="TreeGrafter"/>
</dbReference>
<comment type="subcellular location">
    <subcellularLocation>
        <location evidence="1">Nucleus</location>
    </subcellularLocation>
</comment>
<dbReference type="Gene3D" id="3.40.1810.10">
    <property type="entry name" value="Transcription factor, MADS-box"/>
    <property type="match status" value="1"/>
</dbReference>